<sequence length="135" mass="15160">WEAEATAAQDNQLENPSVMDIYEVQLTKAPTRKQQELHLLNYQVRWPTGEIHCSTAIWLASGITLEEVQVALLIDVKKLGKGLTNVQKLAEAWCCDKLQGQIDEFVKVAVTFLDDVFGNYDQLLCSSDPHTTCHS</sequence>
<feature type="non-terminal residue" evidence="1">
    <location>
        <position position="1"/>
    </location>
</feature>
<dbReference type="Proteomes" id="UP000054485">
    <property type="component" value="Unassembled WGS sequence"/>
</dbReference>
<protein>
    <submittedName>
        <fullName evidence="1">Uncharacterized protein</fullName>
    </submittedName>
</protein>
<name>A0A0D0AF41_9AGAM</name>
<dbReference type="HOGENOM" id="CLU_1890845_0_0_1"/>
<dbReference type="EMBL" id="KN836100">
    <property type="protein sequence ID" value="KIK32827.1"/>
    <property type="molecule type" value="Genomic_DNA"/>
</dbReference>
<reference evidence="2" key="2">
    <citation type="submission" date="2015-01" db="EMBL/GenBank/DDBJ databases">
        <title>Evolutionary Origins and Diversification of the Mycorrhizal Mutualists.</title>
        <authorList>
            <consortium name="DOE Joint Genome Institute"/>
            <consortium name="Mycorrhizal Genomics Consortium"/>
            <person name="Kohler A."/>
            <person name="Kuo A."/>
            <person name="Nagy L.G."/>
            <person name="Floudas D."/>
            <person name="Copeland A."/>
            <person name="Barry K.W."/>
            <person name="Cichocki N."/>
            <person name="Veneault-Fourrey C."/>
            <person name="LaButti K."/>
            <person name="Lindquist E.A."/>
            <person name="Lipzen A."/>
            <person name="Lundell T."/>
            <person name="Morin E."/>
            <person name="Murat C."/>
            <person name="Riley R."/>
            <person name="Ohm R."/>
            <person name="Sun H."/>
            <person name="Tunlid A."/>
            <person name="Henrissat B."/>
            <person name="Grigoriev I.V."/>
            <person name="Hibbett D.S."/>
            <person name="Martin F."/>
        </authorList>
    </citation>
    <scope>NUCLEOTIDE SEQUENCE [LARGE SCALE GENOMIC DNA]</scope>
    <source>
        <strain evidence="2">UH-Slu-Lm8-n1</strain>
    </source>
</reference>
<dbReference type="AlphaFoldDB" id="A0A0D0AF41"/>
<dbReference type="InParanoid" id="A0A0D0AF41"/>
<proteinExistence type="predicted"/>
<gene>
    <name evidence="1" type="ORF">CY34DRAFT_100699</name>
</gene>
<evidence type="ECO:0000313" key="1">
    <source>
        <dbReference type="EMBL" id="KIK32827.1"/>
    </source>
</evidence>
<keyword evidence="2" id="KW-1185">Reference proteome</keyword>
<accession>A0A0D0AF41</accession>
<organism evidence="1 2">
    <name type="scientific">Suillus luteus UH-Slu-Lm8-n1</name>
    <dbReference type="NCBI Taxonomy" id="930992"/>
    <lineage>
        <taxon>Eukaryota</taxon>
        <taxon>Fungi</taxon>
        <taxon>Dikarya</taxon>
        <taxon>Basidiomycota</taxon>
        <taxon>Agaricomycotina</taxon>
        <taxon>Agaricomycetes</taxon>
        <taxon>Agaricomycetidae</taxon>
        <taxon>Boletales</taxon>
        <taxon>Suillineae</taxon>
        <taxon>Suillaceae</taxon>
        <taxon>Suillus</taxon>
    </lineage>
</organism>
<reference evidence="1 2" key="1">
    <citation type="submission" date="2014-04" db="EMBL/GenBank/DDBJ databases">
        <authorList>
            <consortium name="DOE Joint Genome Institute"/>
            <person name="Kuo A."/>
            <person name="Ruytinx J."/>
            <person name="Rineau F."/>
            <person name="Colpaert J."/>
            <person name="Kohler A."/>
            <person name="Nagy L.G."/>
            <person name="Floudas D."/>
            <person name="Copeland A."/>
            <person name="Barry K.W."/>
            <person name="Cichocki N."/>
            <person name="Veneault-Fourrey C."/>
            <person name="LaButti K."/>
            <person name="Lindquist E.A."/>
            <person name="Lipzen A."/>
            <person name="Lundell T."/>
            <person name="Morin E."/>
            <person name="Murat C."/>
            <person name="Sun H."/>
            <person name="Tunlid A."/>
            <person name="Henrissat B."/>
            <person name="Grigoriev I.V."/>
            <person name="Hibbett D.S."/>
            <person name="Martin F."/>
            <person name="Nordberg H.P."/>
            <person name="Cantor M.N."/>
            <person name="Hua S.X."/>
        </authorList>
    </citation>
    <scope>NUCLEOTIDE SEQUENCE [LARGE SCALE GENOMIC DNA]</scope>
    <source>
        <strain evidence="1 2">UH-Slu-Lm8-n1</strain>
    </source>
</reference>
<evidence type="ECO:0000313" key="2">
    <source>
        <dbReference type="Proteomes" id="UP000054485"/>
    </source>
</evidence>
<dbReference type="OrthoDB" id="3238155at2759"/>